<evidence type="ECO:0000313" key="3">
    <source>
        <dbReference type="Proteomes" id="UP001168528"/>
    </source>
</evidence>
<evidence type="ECO:0000313" key="2">
    <source>
        <dbReference type="EMBL" id="MDO1449194.1"/>
    </source>
</evidence>
<organism evidence="2 3">
    <name type="scientific">Rhodocytophaga aerolata</name>
    <dbReference type="NCBI Taxonomy" id="455078"/>
    <lineage>
        <taxon>Bacteria</taxon>
        <taxon>Pseudomonadati</taxon>
        <taxon>Bacteroidota</taxon>
        <taxon>Cytophagia</taxon>
        <taxon>Cytophagales</taxon>
        <taxon>Rhodocytophagaceae</taxon>
        <taxon>Rhodocytophaga</taxon>
    </lineage>
</organism>
<dbReference type="RefSeq" id="WP_302039998.1">
    <property type="nucleotide sequence ID" value="NZ_JAUKPO010000017.1"/>
</dbReference>
<dbReference type="CDD" id="cd00038">
    <property type="entry name" value="CAP_ED"/>
    <property type="match status" value="1"/>
</dbReference>
<comment type="caution">
    <text evidence="2">The sequence shown here is derived from an EMBL/GenBank/DDBJ whole genome shotgun (WGS) entry which is preliminary data.</text>
</comment>
<dbReference type="SUPFAM" id="SSF51206">
    <property type="entry name" value="cAMP-binding domain-like"/>
    <property type="match status" value="1"/>
</dbReference>
<name>A0ABT8RB14_9BACT</name>
<keyword evidence="3" id="KW-1185">Reference proteome</keyword>
<dbReference type="EMBL" id="JAUKPO010000017">
    <property type="protein sequence ID" value="MDO1449194.1"/>
    <property type="molecule type" value="Genomic_DNA"/>
</dbReference>
<dbReference type="InterPro" id="IPR018490">
    <property type="entry name" value="cNMP-bd_dom_sf"/>
</dbReference>
<dbReference type="InterPro" id="IPR014710">
    <property type="entry name" value="RmlC-like_jellyroll"/>
</dbReference>
<gene>
    <name evidence="2" type="ORF">Q0590_23155</name>
</gene>
<dbReference type="Proteomes" id="UP001168528">
    <property type="component" value="Unassembled WGS sequence"/>
</dbReference>
<accession>A0ABT8RB14</accession>
<proteinExistence type="predicted"/>
<sequence>MYHHLQQHISKYVTLTSDEWTVCQGAFLSKPVRKKHYLLQQQEVCKYLAFVEEGLLRSFTVDSRGTEHIIQFALPGWWISDMFSFLTGEPSIYTIEALEDSQVLLLDGHSQEQLFEQVPKMERYFRQLLQKNYIATHRRLEGSLSQTAEEKYAALIATYPQIIQSVPQHMIASYLGITPAFLSRLLNRKAHQK</sequence>
<dbReference type="InterPro" id="IPR000595">
    <property type="entry name" value="cNMP-bd_dom"/>
</dbReference>
<dbReference type="Gene3D" id="2.60.120.10">
    <property type="entry name" value="Jelly Rolls"/>
    <property type="match status" value="1"/>
</dbReference>
<protein>
    <submittedName>
        <fullName evidence="2">Crp/Fnr family transcriptional regulator</fullName>
    </submittedName>
</protein>
<reference evidence="2" key="1">
    <citation type="submission" date="2023-07" db="EMBL/GenBank/DDBJ databases">
        <title>The genome sequence of Rhodocytophaga aerolata KACC 12507.</title>
        <authorList>
            <person name="Zhang X."/>
        </authorList>
    </citation>
    <scope>NUCLEOTIDE SEQUENCE</scope>
    <source>
        <strain evidence="2">KACC 12507</strain>
    </source>
</reference>
<dbReference type="Pfam" id="PF00027">
    <property type="entry name" value="cNMP_binding"/>
    <property type="match status" value="1"/>
</dbReference>
<evidence type="ECO:0000259" key="1">
    <source>
        <dbReference type="Pfam" id="PF00027"/>
    </source>
</evidence>
<feature type="domain" description="Cyclic nucleotide-binding" evidence="1">
    <location>
        <begin position="31"/>
        <end position="117"/>
    </location>
</feature>